<dbReference type="Proteomes" id="UP000184225">
    <property type="component" value="Unassembled WGS sequence"/>
</dbReference>
<dbReference type="STRING" id="579105.SAMN04488096_10630"/>
<keyword evidence="3" id="KW-1185">Reference proteome</keyword>
<evidence type="ECO:0000259" key="1">
    <source>
        <dbReference type="Pfam" id="PF20274"/>
    </source>
</evidence>
<dbReference type="InterPro" id="IPR029058">
    <property type="entry name" value="AB_hydrolase_fold"/>
</dbReference>
<name>A0A1M6FAE7_9FLAO</name>
<sequence length="279" mass="31704">MNILYLHGLMGSLNPEKRQIVEKYGKAYAPSIPYQTNKECISWLYHNYKDKNIEVVIGSSLGGFSGYYLSRLLQVPALLFNPALANRSVTQNIPEITNIHREPMHIILGAKDDVVNPKSTLQFIAEHFPSTQNYQIQTLPELAHRIPLQTFKTSVDQFFTTLLTNNIPKKHLFLDDIRSADMVYEPIFSNSFDVVRSYEEFVKYITTFGLPDFISFDNDLGLDTNGEVALDGYAATKWLIYESGLDLSNLQFAVHSANPVAAEQIKGLLNNYIKFLNKK</sequence>
<accession>A0A1M6FAE7</accession>
<reference evidence="2 3" key="1">
    <citation type="submission" date="2016-11" db="EMBL/GenBank/DDBJ databases">
        <authorList>
            <person name="Jaros S."/>
            <person name="Januszkiewicz K."/>
            <person name="Wedrychowicz H."/>
        </authorList>
    </citation>
    <scope>NUCLEOTIDE SEQUENCE [LARGE SCALE GENOMIC DNA]</scope>
    <source>
        <strain evidence="2 3">DSM 21425</strain>
    </source>
</reference>
<gene>
    <name evidence="2" type="ORF">SAMN04488096_10630</name>
</gene>
<protein>
    <submittedName>
        <fullName evidence="2">Predicted esterase YcpF, UPF0227 family</fullName>
    </submittedName>
</protein>
<dbReference type="InterPro" id="IPR046909">
    <property type="entry name" value="cREC_REC"/>
</dbReference>
<evidence type="ECO:0000313" key="3">
    <source>
        <dbReference type="Proteomes" id="UP000184225"/>
    </source>
</evidence>
<dbReference type="Pfam" id="PF05728">
    <property type="entry name" value="UPF0227"/>
    <property type="match status" value="1"/>
</dbReference>
<organism evidence="2 3">
    <name type="scientific">Mesonia phycicola</name>
    <dbReference type="NCBI Taxonomy" id="579105"/>
    <lineage>
        <taxon>Bacteria</taxon>
        <taxon>Pseudomonadati</taxon>
        <taxon>Bacteroidota</taxon>
        <taxon>Flavobacteriia</taxon>
        <taxon>Flavobacteriales</taxon>
        <taxon>Flavobacteriaceae</taxon>
        <taxon>Mesonia</taxon>
    </lineage>
</organism>
<dbReference type="RefSeq" id="WP_084112889.1">
    <property type="nucleotide sequence ID" value="NZ_FQYY01000006.1"/>
</dbReference>
<proteinExistence type="predicted"/>
<feature type="domain" description="Cyclic-phosphate processing Receiver" evidence="1">
    <location>
        <begin position="171"/>
        <end position="271"/>
    </location>
</feature>
<dbReference type="OrthoDB" id="709829at2"/>
<dbReference type="InterPro" id="IPR008886">
    <property type="entry name" value="UPF0227/Esterase_YqiA"/>
</dbReference>
<dbReference type="SUPFAM" id="SSF53474">
    <property type="entry name" value="alpha/beta-Hydrolases"/>
    <property type="match status" value="1"/>
</dbReference>
<dbReference type="Pfam" id="PF20274">
    <property type="entry name" value="cREC_REC"/>
    <property type="match status" value="1"/>
</dbReference>
<dbReference type="AlphaFoldDB" id="A0A1M6FAE7"/>
<dbReference type="Gene3D" id="3.40.50.1820">
    <property type="entry name" value="alpha/beta hydrolase"/>
    <property type="match status" value="1"/>
</dbReference>
<evidence type="ECO:0000313" key="2">
    <source>
        <dbReference type="EMBL" id="SHI94643.1"/>
    </source>
</evidence>
<dbReference type="EMBL" id="FQYY01000006">
    <property type="protein sequence ID" value="SHI94643.1"/>
    <property type="molecule type" value="Genomic_DNA"/>
</dbReference>